<protein>
    <submittedName>
        <fullName evidence="1">Uncharacterized protein</fullName>
    </submittedName>
</protein>
<keyword evidence="2" id="KW-1185">Reference proteome</keyword>
<organism evidence="1 2">
    <name type="scientific">Diphasiastrum complanatum</name>
    <name type="common">Issler's clubmoss</name>
    <name type="synonym">Lycopodium complanatum</name>
    <dbReference type="NCBI Taxonomy" id="34168"/>
    <lineage>
        <taxon>Eukaryota</taxon>
        <taxon>Viridiplantae</taxon>
        <taxon>Streptophyta</taxon>
        <taxon>Embryophyta</taxon>
        <taxon>Tracheophyta</taxon>
        <taxon>Lycopodiopsida</taxon>
        <taxon>Lycopodiales</taxon>
        <taxon>Lycopodiaceae</taxon>
        <taxon>Lycopodioideae</taxon>
        <taxon>Diphasiastrum</taxon>
    </lineage>
</organism>
<evidence type="ECO:0000313" key="2">
    <source>
        <dbReference type="Proteomes" id="UP001162992"/>
    </source>
</evidence>
<reference evidence="2" key="1">
    <citation type="journal article" date="2024" name="Proc. Natl. Acad. Sci. U.S.A.">
        <title>Extraordinary preservation of gene collinearity over three hundred million years revealed in homosporous lycophytes.</title>
        <authorList>
            <person name="Li C."/>
            <person name="Wickell D."/>
            <person name="Kuo L.Y."/>
            <person name="Chen X."/>
            <person name="Nie B."/>
            <person name="Liao X."/>
            <person name="Peng D."/>
            <person name="Ji J."/>
            <person name="Jenkins J."/>
            <person name="Williams M."/>
            <person name="Shu S."/>
            <person name="Plott C."/>
            <person name="Barry K."/>
            <person name="Rajasekar S."/>
            <person name="Grimwood J."/>
            <person name="Han X."/>
            <person name="Sun S."/>
            <person name="Hou Z."/>
            <person name="He W."/>
            <person name="Dai G."/>
            <person name="Sun C."/>
            <person name="Schmutz J."/>
            <person name="Leebens-Mack J.H."/>
            <person name="Li F.W."/>
            <person name="Wang L."/>
        </authorList>
    </citation>
    <scope>NUCLEOTIDE SEQUENCE [LARGE SCALE GENOMIC DNA]</scope>
    <source>
        <strain evidence="2">cv. PW_Plant_1</strain>
    </source>
</reference>
<comment type="caution">
    <text evidence="1">The sequence shown here is derived from an EMBL/GenBank/DDBJ whole genome shotgun (WGS) entry which is preliminary data.</text>
</comment>
<sequence length="335" mass="37950">MLSMYHILSRKESSKLAFTFFTLWVWRKEKTMRMECVGSIQSNSFPCEVLICQQSLTAGRNGYPPFLGSQHMESAGLVFSREGRPQTSSRRWKHKVEASEFHLRVKFSDECGSTPNIWASRNASNRPLFTDRRQFLSSMFLAFPWTASSSISLPVEAASTSKELSRSPFNEERILEQNKRMQKLNNAPPDFPSFVREGFDVKVVANEKYLTTDTGLIYLDIVEGKGDCPKDGQQVIFHYTGYNESGRRVDSSYQQGQPAKTRIGIKGMIPGFEEGIKSMKPGGKRRIVVPPELGPPVGPSTFFSAKQFEVFDVELLDVKDCNRRTIAFYSDVVCD</sequence>
<name>A0ACC2CXZ1_DIPCM</name>
<gene>
    <name evidence="1" type="ORF">O6H91_08G055300</name>
</gene>
<accession>A0ACC2CXZ1</accession>
<dbReference type="EMBL" id="CM055099">
    <property type="protein sequence ID" value="KAJ7546805.1"/>
    <property type="molecule type" value="Genomic_DNA"/>
</dbReference>
<dbReference type="Proteomes" id="UP001162992">
    <property type="component" value="Chromosome 8"/>
</dbReference>
<evidence type="ECO:0000313" key="1">
    <source>
        <dbReference type="EMBL" id="KAJ7546805.1"/>
    </source>
</evidence>
<proteinExistence type="predicted"/>